<dbReference type="PANTHER" id="PTHR30349:SF88">
    <property type="entry name" value="BLL1584 PROTEIN"/>
    <property type="match status" value="1"/>
</dbReference>
<evidence type="ECO:0000259" key="3">
    <source>
        <dbReference type="PROSITE" id="PS51898"/>
    </source>
</evidence>
<dbReference type="SUPFAM" id="SSF56349">
    <property type="entry name" value="DNA breaking-rejoining enzymes"/>
    <property type="match status" value="1"/>
</dbReference>
<organism evidence="4 5">
    <name type="scientific">Puniceibacterium sediminis</name>
    <dbReference type="NCBI Taxonomy" id="1608407"/>
    <lineage>
        <taxon>Bacteria</taxon>
        <taxon>Pseudomonadati</taxon>
        <taxon>Pseudomonadota</taxon>
        <taxon>Alphaproteobacteria</taxon>
        <taxon>Rhodobacterales</taxon>
        <taxon>Paracoccaceae</taxon>
        <taxon>Puniceibacterium</taxon>
    </lineage>
</organism>
<evidence type="ECO:0000313" key="4">
    <source>
        <dbReference type="EMBL" id="SNR48421.1"/>
    </source>
</evidence>
<name>A0A238WPV9_9RHOB</name>
<evidence type="ECO:0000256" key="1">
    <source>
        <dbReference type="ARBA" id="ARBA00022908"/>
    </source>
</evidence>
<protein>
    <recommendedName>
        <fullName evidence="3">Tyr recombinase domain-containing protein</fullName>
    </recommendedName>
</protein>
<keyword evidence="5" id="KW-1185">Reference proteome</keyword>
<dbReference type="InterPro" id="IPR002104">
    <property type="entry name" value="Integrase_catalytic"/>
</dbReference>
<evidence type="ECO:0000313" key="5">
    <source>
        <dbReference type="Proteomes" id="UP000198417"/>
    </source>
</evidence>
<dbReference type="InterPro" id="IPR050090">
    <property type="entry name" value="Tyrosine_recombinase_XerCD"/>
</dbReference>
<evidence type="ECO:0000256" key="2">
    <source>
        <dbReference type="ARBA" id="ARBA00023172"/>
    </source>
</evidence>
<keyword evidence="2" id="KW-0233">DNA recombination</keyword>
<dbReference type="GO" id="GO:0015074">
    <property type="term" value="P:DNA integration"/>
    <property type="evidence" value="ECO:0007669"/>
    <property type="project" value="UniProtKB-KW"/>
</dbReference>
<proteinExistence type="predicted"/>
<gene>
    <name evidence="4" type="ORF">SAMN06265370_106219</name>
</gene>
<dbReference type="InterPro" id="IPR013762">
    <property type="entry name" value="Integrase-like_cat_sf"/>
</dbReference>
<dbReference type="GO" id="GO:0003677">
    <property type="term" value="F:DNA binding"/>
    <property type="evidence" value="ECO:0007669"/>
    <property type="project" value="InterPro"/>
</dbReference>
<accession>A0A238WPV9</accession>
<dbReference type="PANTHER" id="PTHR30349">
    <property type="entry name" value="PHAGE INTEGRASE-RELATED"/>
    <property type="match status" value="1"/>
</dbReference>
<dbReference type="InterPro" id="IPR011010">
    <property type="entry name" value="DNA_brk_join_enz"/>
</dbReference>
<dbReference type="GO" id="GO:0006310">
    <property type="term" value="P:DNA recombination"/>
    <property type="evidence" value="ECO:0007669"/>
    <property type="project" value="UniProtKB-KW"/>
</dbReference>
<reference evidence="4 5" key="1">
    <citation type="submission" date="2017-06" db="EMBL/GenBank/DDBJ databases">
        <authorList>
            <person name="Kim H.J."/>
            <person name="Triplett B.A."/>
        </authorList>
    </citation>
    <scope>NUCLEOTIDE SEQUENCE [LARGE SCALE GENOMIC DNA]</scope>
    <source>
        <strain evidence="4 5">DSM 29052</strain>
    </source>
</reference>
<dbReference type="Gene3D" id="1.10.443.10">
    <property type="entry name" value="Intergrase catalytic core"/>
    <property type="match status" value="1"/>
</dbReference>
<keyword evidence="1" id="KW-0229">DNA integration</keyword>
<dbReference type="EMBL" id="FZNN01000006">
    <property type="protein sequence ID" value="SNR48421.1"/>
    <property type="molecule type" value="Genomic_DNA"/>
</dbReference>
<dbReference type="PROSITE" id="PS51898">
    <property type="entry name" value="TYR_RECOMBINASE"/>
    <property type="match status" value="1"/>
</dbReference>
<dbReference type="Proteomes" id="UP000198417">
    <property type="component" value="Unassembled WGS sequence"/>
</dbReference>
<feature type="domain" description="Tyr recombinase" evidence="3">
    <location>
        <begin position="182"/>
        <end position="381"/>
    </location>
</feature>
<dbReference type="AlphaFoldDB" id="A0A238WPV9"/>
<sequence length="414" mass="46749">MPRPRKPTRVLMDPKSGDWRIFKSDGTRRRLGLRGQADLEAANQALADELILERLGSAAPRPTDSTPVMDLVYRYAEAKADSVAKPQLLADAIEALSPFWTGKTAAQINRISCAEYTKWRMNGGLRKQHLKTRATSMSKAIISQSTARRDLTTLRAAVKFAQADGILLGSMPTVVLPNETPPKDRSLTRDEAAKILRELWRGAPSTARDGTKHRSPGRTKHAARLFLLLLYTGSRFATVAKTTRKKREDNPWVDMQNEIWYRRGSREQITKKRREPHRVPDKIMSALKRWNRLFPGQVYLVEHPRRPGHPVGDIGQALDGACKRLGIERITPHGLKHTAITLYISGGGDPMLAAEYFSTTYETIKANYLHLHPDFQEDALAKIAQLGKRPERNGTKYRKMTQNDDNIRTSKPCF</sequence>